<dbReference type="PANTHER" id="PTHR11690">
    <property type="entry name" value="AMILORIDE-SENSITIVE SODIUM CHANNEL-RELATED"/>
    <property type="match status" value="1"/>
</dbReference>
<dbReference type="InterPro" id="IPR001873">
    <property type="entry name" value="ENaC"/>
</dbReference>
<protein>
    <submittedName>
        <fullName evidence="15">Uncharacterized protein</fullName>
    </submittedName>
</protein>
<evidence type="ECO:0000256" key="7">
    <source>
        <dbReference type="ARBA" id="ARBA00023053"/>
    </source>
</evidence>
<keyword evidence="3 13" id="KW-0813">Transport</keyword>
<proteinExistence type="inferred from homology"/>
<keyword evidence="6" id="KW-1133">Transmembrane helix</keyword>
<evidence type="ECO:0000256" key="12">
    <source>
        <dbReference type="ARBA" id="ARBA00023303"/>
    </source>
</evidence>
<evidence type="ECO:0000256" key="11">
    <source>
        <dbReference type="ARBA" id="ARBA00023201"/>
    </source>
</evidence>
<dbReference type="AlphaFoldDB" id="A0A915I8V3"/>
<keyword evidence="12 13" id="KW-0407">Ion channel</keyword>
<evidence type="ECO:0000256" key="4">
    <source>
        <dbReference type="ARBA" id="ARBA00022461"/>
    </source>
</evidence>
<keyword evidence="8 13" id="KW-0406">Ion transport</keyword>
<dbReference type="Pfam" id="PF00858">
    <property type="entry name" value="ASC"/>
    <property type="match status" value="1"/>
</dbReference>
<evidence type="ECO:0000256" key="8">
    <source>
        <dbReference type="ARBA" id="ARBA00023065"/>
    </source>
</evidence>
<keyword evidence="7" id="KW-0915">Sodium</keyword>
<evidence type="ECO:0000256" key="6">
    <source>
        <dbReference type="ARBA" id="ARBA00022989"/>
    </source>
</evidence>
<comment type="similarity">
    <text evidence="2 13">Belongs to the amiloride-sensitive sodium channel (TC 1.A.6) family.</text>
</comment>
<keyword evidence="14" id="KW-1185">Reference proteome</keyword>
<reference evidence="15" key="1">
    <citation type="submission" date="2022-11" db="UniProtKB">
        <authorList>
            <consortium name="WormBaseParasite"/>
        </authorList>
    </citation>
    <scope>IDENTIFICATION</scope>
</reference>
<evidence type="ECO:0000256" key="2">
    <source>
        <dbReference type="ARBA" id="ARBA00007193"/>
    </source>
</evidence>
<evidence type="ECO:0000256" key="5">
    <source>
        <dbReference type="ARBA" id="ARBA00022692"/>
    </source>
</evidence>
<dbReference type="PANTHER" id="PTHR11690:SF248">
    <property type="entry name" value="PICKPOCKET 17, ISOFORM A"/>
    <property type="match status" value="1"/>
</dbReference>
<evidence type="ECO:0000256" key="3">
    <source>
        <dbReference type="ARBA" id="ARBA00022448"/>
    </source>
</evidence>
<evidence type="ECO:0000256" key="1">
    <source>
        <dbReference type="ARBA" id="ARBA00004141"/>
    </source>
</evidence>
<keyword evidence="5 13" id="KW-0812">Transmembrane</keyword>
<keyword evidence="4 13" id="KW-0894">Sodium channel</keyword>
<organism evidence="14 15">
    <name type="scientific">Romanomermis culicivorax</name>
    <name type="common">Nematode worm</name>
    <dbReference type="NCBI Taxonomy" id="13658"/>
    <lineage>
        <taxon>Eukaryota</taxon>
        <taxon>Metazoa</taxon>
        <taxon>Ecdysozoa</taxon>
        <taxon>Nematoda</taxon>
        <taxon>Enoplea</taxon>
        <taxon>Dorylaimia</taxon>
        <taxon>Mermithida</taxon>
        <taxon>Mermithoidea</taxon>
        <taxon>Mermithidae</taxon>
        <taxon>Romanomermis</taxon>
    </lineage>
</organism>
<keyword evidence="11 13" id="KW-0739">Sodium transport</keyword>
<evidence type="ECO:0000256" key="9">
    <source>
        <dbReference type="ARBA" id="ARBA00023136"/>
    </source>
</evidence>
<name>A0A915I8V3_ROMCU</name>
<evidence type="ECO:0000313" key="14">
    <source>
        <dbReference type="Proteomes" id="UP000887565"/>
    </source>
</evidence>
<evidence type="ECO:0000313" key="15">
    <source>
        <dbReference type="WBParaSite" id="nRc.2.0.1.t10599-RA"/>
    </source>
</evidence>
<dbReference type="GO" id="GO:0005886">
    <property type="term" value="C:plasma membrane"/>
    <property type="evidence" value="ECO:0007669"/>
    <property type="project" value="TreeGrafter"/>
</dbReference>
<keyword evidence="9" id="KW-0472">Membrane</keyword>
<dbReference type="GO" id="GO:0015280">
    <property type="term" value="F:ligand-gated sodium channel activity"/>
    <property type="evidence" value="ECO:0007669"/>
    <property type="project" value="TreeGrafter"/>
</dbReference>
<keyword evidence="10" id="KW-0325">Glycoprotein</keyword>
<accession>A0A915I8V3</accession>
<dbReference type="Proteomes" id="UP000887565">
    <property type="component" value="Unplaced"/>
</dbReference>
<comment type="subcellular location">
    <subcellularLocation>
        <location evidence="1">Membrane</location>
        <topology evidence="1">Multi-pass membrane protein</topology>
    </subcellularLocation>
</comment>
<sequence length="514" mass="58747">MIGVAHYGGDEVKEQRNFGGLSAAVKGNNVKVNQSGVESGLKVVLKAMRMDYCGNLRKWYGAGYHTAIHQQSNILPLHFLSNFPIKFHAGYFYHIGFRVTNMIRHTEHLHRCTSKSLMLGSHSSEISFDRPICLVTCLFKLVYQKCHCFTRVFESLEALITSQNMNLAKINMSTPLCRSTHQMDFCDLTQIMQWRQDEFQLNNCTNCLPHCAESQYATTITETKINNWFISTNRALRNATVDDLIVANFYLESMSVKYIYEDQAFTLEGLAETTSTKMAGNKAACAKTMALNWRHQNIRKGFSTSHFYASHFGTDRLFASRCRKRNNSTCELMLKHAQKGHTSKQLQNYSTVKYGLCSHQTLGVGIAEATVLQQQQNKSFFDLIKIVETINPRGVWHYKDIEQYDAVVLLPHWGHKGLAPQRKDYYEIVNEYIPSIDEQFAYCEMNRKNLGCGDIFGGHLTDIGLCMTFNMIHSEAINTQVDSIECHKILDEIKVCGYFEKVQNNETLKKEQAD</sequence>
<evidence type="ECO:0000256" key="13">
    <source>
        <dbReference type="RuleBase" id="RU000679"/>
    </source>
</evidence>
<dbReference type="WBParaSite" id="nRc.2.0.1.t10599-RA">
    <property type="protein sequence ID" value="nRc.2.0.1.t10599-RA"/>
    <property type="gene ID" value="nRc.2.0.1.g10599"/>
</dbReference>
<evidence type="ECO:0000256" key="10">
    <source>
        <dbReference type="ARBA" id="ARBA00023180"/>
    </source>
</evidence>